<reference evidence="2 3" key="1">
    <citation type="submission" date="2015-05" db="EMBL/GenBank/DDBJ databases">
        <title>Photobacterium galathea sp. nov.</title>
        <authorList>
            <person name="Machado H."/>
            <person name="Gram L."/>
        </authorList>
    </citation>
    <scope>NUCLEOTIDE SEQUENCE [LARGE SCALE GENOMIC DNA]</scope>
    <source>
        <strain evidence="2 3">CGMCC 1.12159</strain>
    </source>
</reference>
<gene>
    <name evidence="2" type="ORF">ABT56_12235</name>
</gene>
<protein>
    <submittedName>
        <fullName evidence="2">Uncharacterized protein</fullName>
    </submittedName>
</protein>
<name>A0A0J1H0U9_9GAMM</name>
<evidence type="ECO:0000313" key="3">
    <source>
        <dbReference type="Proteomes" id="UP000036097"/>
    </source>
</evidence>
<keyword evidence="1" id="KW-0472">Membrane</keyword>
<evidence type="ECO:0000256" key="1">
    <source>
        <dbReference type="SAM" id="Phobius"/>
    </source>
</evidence>
<feature type="transmembrane region" description="Helical" evidence="1">
    <location>
        <begin position="63"/>
        <end position="79"/>
    </location>
</feature>
<sequence length="80" mass="9051">MTKTIHSLTLNHMVFIAFLMIAGWGRIFGMVLFPVQVLVELVLVLCLGYQVFKSPQFERGQRIAWVGCMTSGLAVFLYLV</sequence>
<feature type="transmembrane region" description="Helical" evidence="1">
    <location>
        <begin position="7"/>
        <end position="25"/>
    </location>
</feature>
<organism evidence="2 3">
    <name type="scientific">Photobacterium aquae</name>
    <dbReference type="NCBI Taxonomy" id="1195763"/>
    <lineage>
        <taxon>Bacteria</taxon>
        <taxon>Pseudomonadati</taxon>
        <taxon>Pseudomonadota</taxon>
        <taxon>Gammaproteobacteria</taxon>
        <taxon>Vibrionales</taxon>
        <taxon>Vibrionaceae</taxon>
        <taxon>Photobacterium</taxon>
    </lineage>
</organism>
<evidence type="ECO:0000313" key="2">
    <source>
        <dbReference type="EMBL" id="KLV05465.1"/>
    </source>
</evidence>
<dbReference type="PATRIC" id="fig|1195763.3.peg.2581"/>
<keyword evidence="3" id="KW-1185">Reference proteome</keyword>
<keyword evidence="1" id="KW-1133">Transmembrane helix</keyword>
<dbReference type="AlphaFoldDB" id="A0A0J1H0U9"/>
<proteinExistence type="predicted"/>
<dbReference type="Proteomes" id="UP000036097">
    <property type="component" value="Unassembled WGS sequence"/>
</dbReference>
<accession>A0A0J1H0U9</accession>
<keyword evidence="1" id="KW-0812">Transmembrane</keyword>
<feature type="transmembrane region" description="Helical" evidence="1">
    <location>
        <begin position="31"/>
        <end position="51"/>
    </location>
</feature>
<comment type="caution">
    <text evidence="2">The sequence shown here is derived from an EMBL/GenBank/DDBJ whole genome shotgun (WGS) entry which is preliminary data.</text>
</comment>
<dbReference type="EMBL" id="LDOT01000014">
    <property type="protein sequence ID" value="KLV05465.1"/>
    <property type="molecule type" value="Genomic_DNA"/>
</dbReference>